<evidence type="ECO:0000313" key="3">
    <source>
        <dbReference type="EMBL" id="MEK8132764.1"/>
    </source>
</evidence>
<keyword evidence="1" id="KW-1133">Transmembrane helix</keyword>
<keyword evidence="4" id="KW-1185">Reference proteome</keyword>
<protein>
    <submittedName>
        <fullName evidence="3">VanZ family protein</fullName>
    </submittedName>
</protein>
<evidence type="ECO:0000313" key="4">
    <source>
        <dbReference type="Proteomes" id="UP001469365"/>
    </source>
</evidence>
<keyword evidence="1" id="KW-0812">Transmembrane</keyword>
<organism evidence="3 4">
    <name type="scientific">Paenibacillus filicis</name>
    <dbReference type="NCBI Taxonomy" id="669464"/>
    <lineage>
        <taxon>Bacteria</taxon>
        <taxon>Bacillati</taxon>
        <taxon>Bacillota</taxon>
        <taxon>Bacilli</taxon>
        <taxon>Bacillales</taxon>
        <taxon>Paenibacillaceae</taxon>
        <taxon>Paenibacillus</taxon>
    </lineage>
</organism>
<dbReference type="RefSeq" id="WP_341419886.1">
    <property type="nucleotide sequence ID" value="NZ_JBBPCC010000035.1"/>
</dbReference>
<feature type="transmembrane region" description="Helical" evidence="1">
    <location>
        <begin position="94"/>
        <end position="113"/>
    </location>
</feature>
<dbReference type="PANTHER" id="PTHR36834">
    <property type="entry name" value="MEMBRANE PROTEIN-RELATED"/>
    <property type="match status" value="1"/>
</dbReference>
<sequence length="147" mass="16574">MGRTAIRKLVELLGVGYTLLLLYWMFRGFGRSDLGLERIQFNLIPFRTIWHYVGSVGPGNWLHPLINIGGNIGVFVPFGLLIPLWLRGCWSYPGFLYIFTAGIVVLEVAQTFLEVGTGDIDDWILNTVGGSIGYVLSRRYVSHRLDL</sequence>
<dbReference type="Proteomes" id="UP001469365">
    <property type="component" value="Unassembled WGS sequence"/>
</dbReference>
<dbReference type="EMBL" id="JBBPCC010000035">
    <property type="protein sequence ID" value="MEK8132764.1"/>
    <property type="molecule type" value="Genomic_DNA"/>
</dbReference>
<feature type="domain" description="VanZ-like" evidence="2">
    <location>
        <begin position="17"/>
        <end position="137"/>
    </location>
</feature>
<evidence type="ECO:0000259" key="2">
    <source>
        <dbReference type="Pfam" id="PF04892"/>
    </source>
</evidence>
<feature type="transmembrane region" description="Helical" evidence="1">
    <location>
        <begin position="9"/>
        <end position="26"/>
    </location>
</feature>
<comment type="caution">
    <text evidence="3">The sequence shown here is derived from an EMBL/GenBank/DDBJ whole genome shotgun (WGS) entry which is preliminary data.</text>
</comment>
<dbReference type="PANTHER" id="PTHR36834:SF1">
    <property type="entry name" value="INTEGRAL MEMBRANE PROTEIN"/>
    <property type="match status" value="1"/>
</dbReference>
<dbReference type="InterPro" id="IPR053150">
    <property type="entry name" value="Teicoplanin_resist-assoc"/>
</dbReference>
<name>A0ABU9DVM7_9BACL</name>
<dbReference type="InterPro" id="IPR006976">
    <property type="entry name" value="VanZ-like"/>
</dbReference>
<accession>A0ABU9DVM7</accession>
<keyword evidence="1" id="KW-0472">Membrane</keyword>
<evidence type="ECO:0000256" key="1">
    <source>
        <dbReference type="SAM" id="Phobius"/>
    </source>
</evidence>
<gene>
    <name evidence="3" type="ORF">WMW72_33275</name>
</gene>
<reference evidence="3 4" key="1">
    <citation type="submission" date="2024-04" db="EMBL/GenBank/DDBJ databases">
        <title>draft genome sequnece of Paenibacillus filicis.</title>
        <authorList>
            <person name="Kim D.-U."/>
        </authorList>
    </citation>
    <scope>NUCLEOTIDE SEQUENCE [LARGE SCALE GENOMIC DNA]</scope>
    <source>
        <strain evidence="3 4">KACC14197</strain>
    </source>
</reference>
<dbReference type="Pfam" id="PF04892">
    <property type="entry name" value="VanZ"/>
    <property type="match status" value="1"/>
</dbReference>
<proteinExistence type="predicted"/>
<feature type="transmembrane region" description="Helical" evidence="1">
    <location>
        <begin position="61"/>
        <end position="82"/>
    </location>
</feature>